<dbReference type="PANTHER" id="PTHR35007">
    <property type="entry name" value="INTEGRAL MEMBRANE PROTEIN-RELATED"/>
    <property type="match status" value="1"/>
</dbReference>
<keyword evidence="5 7" id="KW-0472">Membrane</keyword>
<feature type="transmembrane region" description="Helical" evidence="7">
    <location>
        <begin position="130"/>
        <end position="147"/>
    </location>
</feature>
<evidence type="ECO:0000256" key="3">
    <source>
        <dbReference type="ARBA" id="ARBA00022692"/>
    </source>
</evidence>
<proteinExistence type="predicted"/>
<dbReference type="Proteomes" id="UP000674425">
    <property type="component" value="Unassembled WGS sequence"/>
</dbReference>
<feature type="transmembrane region" description="Helical" evidence="7">
    <location>
        <begin position="105"/>
        <end position="124"/>
    </location>
</feature>
<evidence type="ECO:0000256" key="2">
    <source>
        <dbReference type="ARBA" id="ARBA00022475"/>
    </source>
</evidence>
<keyword evidence="4 7" id="KW-1133">Transmembrane helix</keyword>
<protein>
    <recommendedName>
        <fullName evidence="8">Type II secretion system protein GspF domain-containing protein</fullName>
    </recommendedName>
</protein>
<keyword evidence="3 7" id="KW-0812">Transmembrane</keyword>
<comment type="subcellular location">
    <subcellularLocation>
        <location evidence="1">Cell membrane</location>
        <topology evidence="1">Multi-pass membrane protein</topology>
    </subcellularLocation>
</comment>
<evidence type="ECO:0000256" key="5">
    <source>
        <dbReference type="ARBA" id="ARBA00023136"/>
    </source>
</evidence>
<keyword evidence="2" id="KW-1003">Cell membrane</keyword>
<evidence type="ECO:0000259" key="8">
    <source>
        <dbReference type="Pfam" id="PF00482"/>
    </source>
</evidence>
<evidence type="ECO:0000256" key="1">
    <source>
        <dbReference type="ARBA" id="ARBA00004651"/>
    </source>
</evidence>
<feature type="transmembrane region" description="Helical" evidence="7">
    <location>
        <begin position="277"/>
        <end position="298"/>
    </location>
</feature>
<name>A0ABN7MRN5_9BURK</name>
<organism evidence="9 10">
    <name type="scientific">Paraburkholderia aspalathi</name>
    <dbReference type="NCBI Taxonomy" id="1324617"/>
    <lineage>
        <taxon>Bacteria</taxon>
        <taxon>Pseudomonadati</taxon>
        <taxon>Pseudomonadota</taxon>
        <taxon>Betaproteobacteria</taxon>
        <taxon>Burkholderiales</taxon>
        <taxon>Burkholderiaceae</taxon>
        <taxon>Paraburkholderia</taxon>
    </lineage>
</organism>
<keyword evidence="6" id="KW-0175">Coiled coil</keyword>
<accession>A0ABN7MRN5</accession>
<feature type="coiled-coil region" evidence="6">
    <location>
        <begin position="244"/>
        <end position="271"/>
    </location>
</feature>
<evidence type="ECO:0000256" key="4">
    <source>
        <dbReference type="ARBA" id="ARBA00022989"/>
    </source>
</evidence>
<evidence type="ECO:0000313" key="9">
    <source>
        <dbReference type="EMBL" id="CAE6825360.1"/>
    </source>
</evidence>
<keyword evidence="10" id="KW-1185">Reference proteome</keyword>
<dbReference type="PANTHER" id="PTHR35007:SF1">
    <property type="entry name" value="PILUS ASSEMBLY PROTEIN"/>
    <property type="match status" value="1"/>
</dbReference>
<gene>
    <name evidence="9" type="ORF">R69658_06041</name>
</gene>
<feature type="domain" description="Type II secretion system protein GspF" evidence="8">
    <location>
        <begin position="165"/>
        <end position="291"/>
    </location>
</feature>
<sequence>MSSSVLVFAALALLCAAGALVVLQRGVQRKDHVNTERFIDSRMTTGAQPQVAGAQAASAQRSAAPSLVPQAPAAGAQRDEYVRYRLAQLGYAATNILNRAGLANARPRVVISLIVVLVLCIAAADRGGPIAAAVTLAACTVFLYFVLSMRAARRRQTIVRQLPSFLDGIVRLITLGNSVPAAFQAALQTTEAPLRECLDHVSRMLRTGVEIDRALSHVASVYGAQELDLVGAVLRLSVKYGGRADVMLDRMASFMRDLEQAERELVAMSAETRLSSWVLGMMPLGIGGFMILTNPQYFGSMWFDPGGRQLLYLAFGLQLIGAYLLYRLARLRG</sequence>
<dbReference type="EMBL" id="CAJNAU010000078">
    <property type="protein sequence ID" value="CAE6825360.1"/>
    <property type="molecule type" value="Genomic_DNA"/>
</dbReference>
<dbReference type="InterPro" id="IPR018076">
    <property type="entry name" value="T2SS_GspF_dom"/>
</dbReference>
<dbReference type="Pfam" id="PF00482">
    <property type="entry name" value="T2SSF"/>
    <property type="match status" value="1"/>
</dbReference>
<feature type="transmembrane region" description="Helical" evidence="7">
    <location>
        <begin position="6"/>
        <end position="23"/>
    </location>
</feature>
<evidence type="ECO:0000313" key="10">
    <source>
        <dbReference type="Proteomes" id="UP000674425"/>
    </source>
</evidence>
<evidence type="ECO:0000256" key="6">
    <source>
        <dbReference type="SAM" id="Coils"/>
    </source>
</evidence>
<evidence type="ECO:0000256" key="7">
    <source>
        <dbReference type="SAM" id="Phobius"/>
    </source>
</evidence>
<dbReference type="RefSeq" id="WP_200621317.1">
    <property type="nucleotide sequence ID" value="NZ_CAJNAU010000078.1"/>
</dbReference>
<feature type="transmembrane region" description="Helical" evidence="7">
    <location>
        <begin position="310"/>
        <end position="329"/>
    </location>
</feature>
<comment type="caution">
    <text evidence="9">The sequence shown here is derived from an EMBL/GenBank/DDBJ whole genome shotgun (WGS) entry which is preliminary data.</text>
</comment>
<reference evidence="9 10" key="1">
    <citation type="submission" date="2021-02" db="EMBL/GenBank/DDBJ databases">
        <authorList>
            <person name="Vanwijnsberghe S."/>
        </authorList>
    </citation>
    <scope>NUCLEOTIDE SEQUENCE [LARGE SCALE GENOMIC DNA]</scope>
    <source>
        <strain evidence="9 10">R-69658</strain>
    </source>
</reference>